<evidence type="ECO:0000256" key="1">
    <source>
        <dbReference type="ARBA" id="ARBA00022737"/>
    </source>
</evidence>
<dbReference type="Proteomes" id="UP000807469">
    <property type="component" value="Unassembled WGS sequence"/>
</dbReference>
<accession>A0A9P5YXJ8</accession>
<dbReference type="OrthoDB" id="5967843at2759"/>
<organism evidence="3 4">
    <name type="scientific">Pholiota conissans</name>
    <dbReference type="NCBI Taxonomy" id="109636"/>
    <lineage>
        <taxon>Eukaryota</taxon>
        <taxon>Fungi</taxon>
        <taxon>Dikarya</taxon>
        <taxon>Basidiomycota</taxon>
        <taxon>Agaricomycotina</taxon>
        <taxon>Agaricomycetes</taxon>
        <taxon>Agaricomycetidae</taxon>
        <taxon>Agaricales</taxon>
        <taxon>Agaricineae</taxon>
        <taxon>Strophariaceae</taxon>
        <taxon>Pholiota</taxon>
    </lineage>
</organism>
<proteinExistence type="predicted"/>
<dbReference type="InterPro" id="IPR027417">
    <property type="entry name" value="P-loop_NTPase"/>
</dbReference>
<comment type="caution">
    <text evidence="3">The sequence shown here is derived from an EMBL/GenBank/DDBJ whole genome shotgun (WGS) entry which is preliminary data.</text>
</comment>
<gene>
    <name evidence="3" type="ORF">BDN70DRAFT_775892</name>
</gene>
<dbReference type="SUPFAM" id="SSF52540">
    <property type="entry name" value="P-loop containing nucleoside triphosphate hydrolases"/>
    <property type="match status" value="1"/>
</dbReference>
<feature type="non-terminal residue" evidence="3">
    <location>
        <position position="269"/>
    </location>
</feature>
<dbReference type="Pfam" id="PF24883">
    <property type="entry name" value="NPHP3_N"/>
    <property type="match status" value="1"/>
</dbReference>
<feature type="domain" description="Nephrocystin 3-like N-terminal" evidence="2">
    <location>
        <begin position="36"/>
        <end position="186"/>
    </location>
</feature>
<dbReference type="EMBL" id="MU155318">
    <property type="protein sequence ID" value="KAF9475805.1"/>
    <property type="molecule type" value="Genomic_DNA"/>
</dbReference>
<keyword evidence="4" id="KW-1185">Reference proteome</keyword>
<evidence type="ECO:0000259" key="2">
    <source>
        <dbReference type="Pfam" id="PF24883"/>
    </source>
</evidence>
<dbReference type="PANTHER" id="PTHR10039">
    <property type="entry name" value="AMELOGENIN"/>
    <property type="match status" value="1"/>
</dbReference>
<dbReference type="InterPro" id="IPR056884">
    <property type="entry name" value="NPHP3-like_N"/>
</dbReference>
<evidence type="ECO:0000313" key="4">
    <source>
        <dbReference type="Proteomes" id="UP000807469"/>
    </source>
</evidence>
<dbReference type="Gene3D" id="3.40.50.300">
    <property type="entry name" value="P-loop containing nucleotide triphosphate hydrolases"/>
    <property type="match status" value="1"/>
</dbReference>
<dbReference type="AlphaFoldDB" id="A0A9P5YXJ8"/>
<name>A0A9P5YXJ8_9AGAR</name>
<protein>
    <recommendedName>
        <fullName evidence="2">Nephrocystin 3-like N-terminal domain-containing protein</fullName>
    </recommendedName>
</protein>
<keyword evidence="1" id="KW-0677">Repeat</keyword>
<evidence type="ECO:0000313" key="3">
    <source>
        <dbReference type="EMBL" id="KAF9475805.1"/>
    </source>
</evidence>
<feature type="non-terminal residue" evidence="3">
    <location>
        <position position="1"/>
    </location>
</feature>
<sequence>ALHNSAQRVNPPRCHSKTRVEVLERLHNWIIMQLDWRKHWLLWLNGAAGAGKSAIMQTTAEDCVRAAIAIASFIFMRTDNSRNHTKYLVGTLVYQLLQQVPETADEILLSIEDNPLVFAQSLETQFMMLVVLPLLHISNPLHQPFVIIIDELDACLDQSHQADLIKVISNISRWKDIPVIFLISSRREPQILAEFGMVMSESTLEVVPLDDSDASEDIRNFLNDKFTIIRQARIHRKHLPNNWPSISIVNEIVDKSSGQFIFASTVVNY</sequence>
<reference evidence="3" key="1">
    <citation type="submission" date="2020-11" db="EMBL/GenBank/DDBJ databases">
        <authorList>
            <consortium name="DOE Joint Genome Institute"/>
            <person name="Ahrendt S."/>
            <person name="Riley R."/>
            <person name="Andreopoulos W."/>
            <person name="Labutti K."/>
            <person name="Pangilinan J."/>
            <person name="Ruiz-Duenas F.J."/>
            <person name="Barrasa J.M."/>
            <person name="Sanchez-Garcia M."/>
            <person name="Camarero S."/>
            <person name="Miyauchi S."/>
            <person name="Serrano A."/>
            <person name="Linde D."/>
            <person name="Babiker R."/>
            <person name="Drula E."/>
            <person name="Ayuso-Fernandez I."/>
            <person name="Pacheco R."/>
            <person name="Padilla G."/>
            <person name="Ferreira P."/>
            <person name="Barriuso J."/>
            <person name="Kellner H."/>
            <person name="Castanera R."/>
            <person name="Alfaro M."/>
            <person name="Ramirez L."/>
            <person name="Pisabarro A.G."/>
            <person name="Kuo A."/>
            <person name="Tritt A."/>
            <person name="Lipzen A."/>
            <person name="He G."/>
            <person name="Yan M."/>
            <person name="Ng V."/>
            <person name="Cullen D."/>
            <person name="Martin F."/>
            <person name="Rosso M.-N."/>
            <person name="Henrissat B."/>
            <person name="Hibbett D."/>
            <person name="Martinez A.T."/>
            <person name="Grigoriev I.V."/>
        </authorList>
    </citation>
    <scope>NUCLEOTIDE SEQUENCE</scope>
    <source>
        <strain evidence="3">CIRM-BRFM 674</strain>
    </source>
</reference>